<keyword evidence="1" id="KW-0805">Transcription regulation</keyword>
<dbReference type="InterPro" id="IPR015927">
    <property type="entry name" value="Peptidase_S24_S26A/B/C"/>
</dbReference>
<dbReference type="CDD" id="cd00093">
    <property type="entry name" value="HTH_XRE"/>
    <property type="match status" value="1"/>
</dbReference>
<evidence type="ECO:0000313" key="5">
    <source>
        <dbReference type="EMBL" id="MXO67765.1"/>
    </source>
</evidence>
<keyword evidence="2" id="KW-0238">DNA-binding</keyword>
<dbReference type="SUPFAM" id="SSF51306">
    <property type="entry name" value="LexA/Signal peptidase"/>
    <property type="match status" value="1"/>
</dbReference>
<dbReference type="EMBL" id="WTYO01000001">
    <property type="protein sequence ID" value="MXO67765.1"/>
    <property type="molecule type" value="Genomic_DNA"/>
</dbReference>
<dbReference type="Proteomes" id="UP000444401">
    <property type="component" value="Unassembled WGS sequence"/>
</dbReference>
<name>A0ABW9UT45_9SPHN</name>
<dbReference type="PROSITE" id="PS50943">
    <property type="entry name" value="HTH_CROC1"/>
    <property type="match status" value="1"/>
</dbReference>
<dbReference type="SUPFAM" id="SSF47413">
    <property type="entry name" value="lambda repressor-like DNA-binding domains"/>
    <property type="match status" value="1"/>
</dbReference>
<dbReference type="SMART" id="SM00530">
    <property type="entry name" value="HTH_XRE"/>
    <property type="match status" value="1"/>
</dbReference>
<dbReference type="Gene3D" id="2.10.109.10">
    <property type="entry name" value="Umud Fragment, subunit A"/>
    <property type="match status" value="1"/>
</dbReference>
<feature type="domain" description="HTH cro/C1-type" evidence="4">
    <location>
        <begin position="9"/>
        <end position="62"/>
    </location>
</feature>
<dbReference type="Gene3D" id="1.10.260.40">
    <property type="entry name" value="lambda repressor-like DNA-binding domains"/>
    <property type="match status" value="1"/>
</dbReference>
<protein>
    <submittedName>
        <fullName evidence="5">Helix-turn-helix domain-containing protein</fullName>
    </submittedName>
</protein>
<evidence type="ECO:0000256" key="3">
    <source>
        <dbReference type="ARBA" id="ARBA00023163"/>
    </source>
</evidence>
<accession>A0ABW9UT45</accession>
<reference evidence="5 6" key="1">
    <citation type="submission" date="2019-12" db="EMBL/GenBank/DDBJ databases">
        <title>Genomic-based taxomic classification of the family Erythrobacteraceae.</title>
        <authorList>
            <person name="Xu L."/>
        </authorList>
    </citation>
    <scope>NUCLEOTIDE SEQUENCE [LARGE SCALE GENOMIC DNA]</scope>
    <source>
        <strain evidence="5 6">H32</strain>
    </source>
</reference>
<gene>
    <name evidence="5" type="ORF">GRI72_02820</name>
</gene>
<dbReference type="PANTHER" id="PTHR40661:SF3">
    <property type="entry name" value="FELS-1 PROPHAGE TRANSCRIPTIONAL REGULATOR"/>
    <property type="match status" value="1"/>
</dbReference>
<proteinExistence type="predicted"/>
<dbReference type="RefSeq" id="WP_160732391.1">
    <property type="nucleotide sequence ID" value="NZ_WTYO01000001.1"/>
</dbReference>
<evidence type="ECO:0000259" key="4">
    <source>
        <dbReference type="PROSITE" id="PS50943"/>
    </source>
</evidence>
<dbReference type="Pfam" id="PF00717">
    <property type="entry name" value="Peptidase_S24"/>
    <property type="match status" value="1"/>
</dbReference>
<comment type="caution">
    <text evidence="5">The sequence shown here is derived from an EMBL/GenBank/DDBJ whole genome shotgun (WGS) entry which is preliminary data.</text>
</comment>
<dbReference type="CDD" id="cd06462">
    <property type="entry name" value="Peptidase_S24_S26"/>
    <property type="match status" value="1"/>
</dbReference>
<dbReference type="InterPro" id="IPR001387">
    <property type="entry name" value="Cro/C1-type_HTH"/>
</dbReference>
<dbReference type="InterPro" id="IPR010982">
    <property type="entry name" value="Lambda_DNA-bd_dom_sf"/>
</dbReference>
<organism evidence="5 6">
    <name type="scientific">Pelagerythrobacter marinus</name>
    <dbReference type="NCBI Taxonomy" id="538382"/>
    <lineage>
        <taxon>Bacteria</taxon>
        <taxon>Pseudomonadati</taxon>
        <taxon>Pseudomonadota</taxon>
        <taxon>Alphaproteobacteria</taxon>
        <taxon>Sphingomonadales</taxon>
        <taxon>Erythrobacteraceae</taxon>
        <taxon>Pelagerythrobacter</taxon>
    </lineage>
</organism>
<sequence length="201" mass="22107">MTGKLAEKIKAIRCAAGLGQTEFGERMGVSQSTVVRWERGSRPQSDALHRIAEFANTTIERLMDLDDLSGTSPGDIPVVGYVGAGAEVFPYDDYAHGEGLDHVERPPTVTGRAVAVEVRGDSLLPTAENGWRLVYTGEQTIVEDEVLNRICVVQLADGRMLVKRIMRGSRPQRYHLVSTNAPIIEDVEILWAARVKAIIPR</sequence>
<dbReference type="Pfam" id="PF01381">
    <property type="entry name" value="HTH_3"/>
    <property type="match status" value="1"/>
</dbReference>
<evidence type="ECO:0000256" key="1">
    <source>
        <dbReference type="ARBA" id="ARBA00023015"/>
    </source>
</evidence>
<keyword evidence="3" id="KW-0804">Transcription</keyword>
<evidence type="ECO:0000256" key="2">
    <source>
        <dbReference type="ARBA" id="ARBA00023125"/>
    </source>
</evidence>
<evidence type="ECO:0000313" key="6">
    <source>
        <dbReference type="Proteomes" id="UP000444401"/>
    </source>
</evidence>
<dbReference type="InterPro" id="IPR036286">
    <property type="entry name" value="LexA/Signal_pep-like_sf"/>
</dbReference>
<dbReference type="PANTHER" id="PTHR40661">
    <property type="match status" value="1"/>
</dbReference>
<keyword evidence="6" id="KW-1185">Reference proteome</keyword>